<dbReference type="SUPFAM" id="SSF51735">
    <property type="entry name" value="NAD(P)-binding Rossmann-fold domains"/>
    <property type="match status" value="1"/>
</dbReference>
<dbReference type="InterPro" id="IPR010099">
    <property type="entry name" value="SDR39U1"/>
</dbReference>
<organism evidence="4 5">
    <name type="scientific">Actinocorallia libanotica</name>
    <dbReference type="NCBI Taxonomy" id="46162"/>
    <lineage>
        <taxon>Bacteria</taxon>
        <taxon>Bacillati</taxon>
        <taxon>Actinomycetota</taxon>
        <taxon>Actinomycetes</taxon>
        <taxon>Streptosporangiales</taxon>
        <taxon>Thermomonosporaceae</taxon>
        <taxon>Actinocorallia</taxon>
    </lineage>
</organism>
<sequence>MRAIISGASGLIGEALVARLCGEGFDVLRLVRRAPSRPDEAFWDPAAGEIDRAALEGADAVVHLAGAGVGDRPWTESYKRLIRDSRVRGTRLLAETLAGLKSPPSVLVSGSAIGFYGDTGAAETTESAPKGAGFLADLTADWEAASAPAAAAGIRVVLPRTGIVLSRRGGILGRTLPLFRLGAGGRLGDGRQWTSWISLRDEVGALRHLIGSDLSGPVNLTAPSPVTNAEYTRELARVLRRPAVLPVPAPLLRLVLRDFADEGPLVSQRVLPVRLLESGFSFADPDLPAALKAALEA</sequence>
<dbReference type="InterPro" id="IPR013549">
    <property type="entry name" value="DUF1731"/>
</dbReference>
<protein>
    <submittedName>
        <fullName evidence="4">TIGR01777 family oxidoreductase</fullName>
    </submittedName>
</protein>
<keyword evidence="5" id="KW-1185">Reference proteome</keyword>
<dbReference type="Pfam" id="PF08338">
    <property type="entry name" value="DUF1731"/>
    <property type="match status" value="1"/>
</dbReference>
<dbReference type="InterPro" id="IPR001509">
    <property type="entry name" value="Epimerase_deHydtase"/>
</dbReference>
<comment type="similarity">
    <text evidence="1">Belongs to the NAD(P)-dependent epimerase/dehydratase family. SDR39U1 subfamily.</text>
</comment>
<gene>
    <name evidence="4" type="ORF">GCM10009550_72070</name>
</gene>
<evidence type="ECO:0000259" key="2">
    <source>
        <dbReference type="Pfam" id="PF01370"/>
    </source>
</evidence>
<accession>A0ABN1RYD3</accession>
<evidence type="ECO:0000259" key="3">
    <source>
        <dbReference type="Pfam" id="PF08338"/>
    </source>
</evidence>
<comment type="caution">
    <text evidence="4">The sequence shown here is derived from an EMBL/GenBank/DDBJ whole genome shotgun (WGS) entry which is preliminary data.</text>
</comment>
<dbReference type="PANTHER" id="PTHR11092">
    <property type="entry name" value="SUGAR NUCLEOTIDE EPIMERASE RELATED"/>
    <property type="match status" value="1"/>
</dbReference>
<feature type="domain" description="DUF1731" evidence="3">
    <location>
        <begin position="247"/>
        <end position="293"/>
    </location>
</feature>
<feature type="domain" description="NAD-dependent epimerase/dehydratase" evidence="2">
    <location>
        <begin position="4"/>
        <end position="211"/>
    </location>
</feature>
<dbReference type="NCBIfam" id="TIGR01777">
    <property type="entry name" value="yfcH"/>
    <property type="match status" value="1"/>
</dbReference>
<dbReference type="EMBL" id="BAAAHH010000052">
    <property type="protein sequence ID" value="GAA0967768.1"/>
    <property type="molecule type" value="Genomic_DNA"/>
</dbReference>
<dbReference type="Proteomes" id="UP001500665">
    <property type="component" value="Unassembled WGS sequence"/>
</dbReference>
<name>A0ABN1RYD3_9ACTN</name>
<evidence type="ECO:0000256" key="1">
    <source>
        <dbReference type="ARBA" id="ARBA00009353"/>
    </source>
</evidence>
<reference evidence="4 5" key="1">
    <citation type="journal article" date="2019" name="Int. J. Syst. Evol. Microbiol.">
        <title>The Global Catalogue of Microorganisms (GCM) 10K type strain sequencing project: providing services to taxonomists for standard genome sequencing and annotation.</title>
        <authorList>
            <consortium name="The Broad Institute Genomics Platform"/>
            <consortium name="The Broad Institute Genome Sequencing Center for Infectious Disease"/>
            <person name="Wu L."/>
            <person name="Ma J."/>
        </authorList>
    </citation>
    <scope>NUCLEOTIDE SEQUENCE [LARGE SCALE GENOMIC DNA]</scope>
    <source>
        <strain evidence="4 5">JCM 10696</strain>
    </source>
</reference>
<dbReference type="InterPro" id="IPR036291">
    <property type="entry name" value="NAD(P)-bd_dom_sf"/>
</dbReference>
<proteinExistence type="inferred from homology"/>
<dbReference type="PANTHER" id="PTHR11092:SF0">
    <property type="entry name" value="EPIMERASE FAMILY PROTEIN SDR39U1"/>
    <property type="match status" value="1"/>
</dbReference>
<dbReference type="Gene3D" id="3.40.50.720">
    <property type="entry name" value="NAD(P)-binding Rossmann-like Domain"/>
    <property type="match status" value="1"/>
</dbReference>
<dbReference type="RefSeq" id="WP_344246735.1">
    <property type="nucleotide sequence ID" value="NZ_BAAAHH010000052.1"/>
</dbReference>
<dbReference type="Pfam" id="PF01370">
    <property type="entry name" value="Epimerase"/>
    <property type="match status" value="1"/>
</dbReference>
<evidence type="ECO:0000313" key="4">
    <source>
        <dbReference type="EMBL" id="GAA0967768.1"/>
    </source>
</evidence>
<evidence type="ECO:0000313" key="5">
    <source>
        <dbReference type="Proteomes" id="UP001500665"/>
    </source>
</evidence>